<protein>
    <recommendedName>
        <fullName evidence="6">Cytochrome c domain-containing protein</fullName>
    </recommendedName>
</protein>
<dbReference type="InterPro" id="IPR051395">
    <property type="entry name" value="Cytochrome_c_Peroxidase/MauG"/>
</dbReference>
<sequence length="719" mass="78194">MRPVDELNVTRKKMTKFAGIMIAVFALTIGYFQLFINDVNQSINSVDSVGHGDVDTLKLALNSWRTNYEAKGGSPEILKFSLGYSKVLSKQLTQARGQLQFNLKSGELVFQAKGFDAGEYDLWLFDNLEGSVLPEAGDKTLHLGRFTAAGGKGRLETTLERSRLLGFNMDTVIVSKAGENPVDNVFIAGTPDLMLKLYYADKPWLTTAMGDFKNTGADKGFPFEFLLPKAAQAHTRSDLTPVLGSLVAKGRHIFHNETFAGNGRTCGTCHRADNNFTLDPNYIMSLPPTDPLFVAETNPALAELENPVLMRKHGLILTNVDGPNVDIFRSVPHTLALSTTIAKETIAAGGEFAEDEDFAHATGWSGDGAPGSGSLREFTEGAIKQHMPKTMNRIAGSDFRLPSDAELDAIEAYLLSLGRSKDYPVYQISFHDPLVESGKVLFDTKTNPVVDGEPAYGQTANCNGCHQNAGGRSSSTKANPTRNTGVENMKIHPARLLVPDMAYDGGFGVTESACGPHRDQVCYGDGRFNTPPLIEAADTPPFFHNNAVSTLEEAIAAYNSEAFNASPGSLSKDKDRSVKLDSTQVVALASFLRTLNALENIRQSDKLDNQAKRISNNATARELAKLGRKENQDAIRVLKEGVLGTNWKAVQKLEKAEYYQRLALLAPVKAMRNRILSLALDQKEQARALIATCDPSAVPEPTVVVPPADMLYSCSEIGL</sequence>
<dbReference type="Proteomes" id="UP000008888">
    <property type="component" value="Chromosome"/>
</dbReference>
<dbReference type="GO" id="GO:0046872">
    <property type="term" value="F:metal ion binding"/>
    <property type="evidence" value="ECO:0007669"/>
    <property type="project" value="UniProtKB-KW"/>
</dbReference>
<feature type="domain" description="Cytochrome c" evidence="6">
    <location>
        <begin position="245"/>
        <end position="418"/>
    </location>
</feature>
<evidence type="ECO:0000313" key="8">
    <source>
        <dbReference type="Proteomes" id="UP000008888"/>
    </source>
</evidence>
<keyword evidence="2 4" id="KW-0479">Metal-binding</keyword>
<dbReference type="AlphaFoldDB" id="F9ZZ60"/>
<evidence type="ECO:0000256" key="3">
    <source>
        <dbReference type="ARBA" id="ARBA00023004"/>
    </source>
</evidence>
<dbReference type="GO" id="GO:0020037">
    <property type="term" value="F:heme binding"/>
    <property type="evidence" value="ECO:0007669"/>
    <property type="project" value="InterPro"/>
</dbReference>
<dbReference type="GO" id="GO:0009055">
    <property type="term" value="F:electron transfer activity"/>
    <property type="evidence" value="ECO:0007669"/>
    <property type="project" value="InterPro"/>
</dbReference>
<evidence type="ECO:0000256" key="5">
    <source>
        <dbReference type="SAM" id="Phobius"/>
    </source>
</evidence>
<keyword evidence="8" id="KW-1185">Reference proteome</keyword>
<dbReference type="OrthoDB" id="5571370at2"/>
<dbReference type="Gene3D" id="1.10.760.10">
    <property type="entry name" value="Cytochrome c-like domain"/>
    <property type="match status" value="1"/>
</dbReference>
<reference key="2">
    <citation type="submission" date="2011-05" db="EMBL/GenBank/DDBJ databases">
        <title>Complete genome sequence of the aerobic marine methanotroph Methylomonas methanica MC09.</title>
        <authorList>
            <person name="Boden R."/>
            <person name="Cunliffe M."/>
            <person name="Scanlan J."/>
            <person name="Moussard H."/>
            <person name="Kits K.D."/>
            <person name="Klotz M."/>
            <person name="Jetten M."/>
            <person name="Vuilleumier S."/>
            <person name="Han J."/>
            <person name="Peters L."/>
            <person name="Mikhailova N."/>
            <person name="Teshima H."/>
            <person name="Tapia R."/>
            <person name="Kyrpides N."/>
            <person name="Ivanova N."/>
            <person name="Pagani I."/>
            <person name="Cheng J.-F."/>
            <person name="Goodwin L."/>
            <person name="Han C."/>
            <person name="Hauser L."/>
            <person name="Land M."/>
            <person name="Lapidus A."/>
            <person name="Lucas S."/>
            <person name="Pitluck S."/>
            <person name="Woyke T."/>
            <person name="Stein L.Y."/>
            <person name="Murrell C."/>
        </authorList>
    </citation>
    <scope>NUCLEOTIDE SEQUENCE</scope>
    <source>
        <strain>MC09</strain>
    </source>
</reference>
<evidence type="ECO:0000313" key="7">
    <source>
        <dbReference type="EMBL" id="AEG01086.1"/>
    </source>
</evidence>
<keyword evidence="1 4" id="KW-0349">Heme</keyword>
<reference evidence="7 8" key="1">
    <citation type="journal article" date="2011" name="J. Bacteriol.">
        <title>Complete Genome Sequence of the Aerobic Marine Methanotroph Methylomonas methanica MC09.</title>
        <authorList>
            <person name="Boden R."/>
            <person name="Cunliffe M."/>
            <person name="Scanlan J."/>
            <person name="Moussard H."/>
            <person name="Kits K.D."/>
            <person name="Klotz M.G."/>
            <person name="Jetten M.S."/>
            <person name="Vuilleumier S."/>
            <person name="Han J."/>
            <person name="Peters L."/>
            <person name="Mikhailova N."/>
            <person name="Teshima H."/>
            <person name="Tapia R."/>
            <person name="Kyrpides N."/>
            <person name="Ivanova N."/>
            <person name="Pagani I."/>
            <person name="Cheng J.F."/>
            <person name="Goodwin L."/>
            <person name="Han C."/>
            <person name="Hauser L."/>
            <person name="Land M.L."/>
            <person name="Lapidus A."/>
            <person name="Lucas S."/>
            <person name="Pitluck S."/>
            <person name="Woyke T."/>
            <person name="Stein L."/>
            <person name="Murrell J.C."/>
        </authorList>
    </citation>
    <scope>NUCLEOTIDE SEQUENCE [LARGE SCALE GENOMIC DNA]</scope>
    <source>
        <strain evidence="7 8">MC09</strain>
    </source>
</reference>
<dbReference type="PROSITE" id="PS51007">
    <property type="entry name" value="CYTC"/>
    <property type="match status" value="2"/>
</dbReference>
<feature type="transmembrane region" description="Helical" evidence="5">
    <location>
        <begin position="17"/>
        <end position="36"/>
    </location>
</feature>
<dbReference type="HOGENOM" id="CLU_384416_0_0_6"/>
<dbReference type="KEGG" id="mmt:Metme_2701"/>
<dbReference type="InterPro" id="IPR009056">
    <property type="entry name" value="Cyt_c-like_dom"/>
</dbReference>
<dbReference type="InterPro" id="IPR036909">
    <property type="entry name" value="Cyt_c-like_dom_sf"/>
</dbReference>
<feature type="domain" description="Cytochrome c" evidence="6">
    <location>
        <begin position="433"/>
        <end position="596"/>
    </location>
</feature>
<accession>F9ZZ60</accession>
<dbReference type="RefSeq" id="WP_013819321.1">
    <property type="nucleotide sequence ID" value="NC_015572.1"/>
</dbReference>
<evidence type="ECO:0000256" key="2">
    <source>
        <dbReference type="ARBA" id="ARBA00022723"/>
    </source>
</evidence>
<proteinExistence type="predicted"/>
<evidence type="ECO:0000256" key="4">
    <source>
        <dbReference type="PROSITE-ProRule" id="PRU00433"/>
    </source>
</evidence>
<organism evidence="7 8">
    <name type="scientific">Methylomonas methanica (strain DSM 25384 / MC09)</name>
    <dbReference type="NCBI Taxonomy" id="857087"/>
    <lineage>
        <taxon>Bacteria</taxon>
        <taxon>Pseudomonadati</taxon>
        <taxon>Pseudomonadota</taxon>
        <taxon>Gammaproteobacteria</taxon>
        <taxon>Methylococcales</taxon>
        <taxon>Methylococcaceae</taxon>
        <taxon>Methylomonas</taxon>
    </lineage>
</organism>
<keyword evidence="3 4" id="KW-0408">Iron</keyword>
<keyword evidence="5" id="KW-0472">Membrane</keyword>
<name>F9ZZ60_METMM</name>
<evidence type="ECO:0000256" key="1">
    <source>
        <dbReference type="ARBA" id="ARBA00022617"/>
    </source>
</evidence>
<dbReference type="eggNOG" id="COG1858">
    <property type="taxonomic scope" value="Bacteria"/>
</dbReference>
<dbReference type="SUPFAM" id="SSF46626">
    <property type="entry name" value="Cytochrome c"/>
    <property type="match status" value="2"/>
</dbReference>
<keyword evidence="5" id="KW-0812">Transmembrane</keyword>
<gene>
    <name evidence="7" type="ordered locus">Metme_2701</name>
</gene>
<keyword evidence="5" id="KW-1133">Transmembrane helix</keyword>
<dbReference type="GO" id="GO:0004130">
    <property type="term" value="F:cytochrome-c peroxidase activity"/>
    <property type="evidence" value="ECO:0007669"/>
    <property type="project" value="TreeGrafter"/>
</dbReference>
<evidence type="ECO:0000259" key="6">
    <source>
        <dbReference type="PROSITE" id="PS51007"/>
    </source>
</evidence>
<dbReference type="PANTHER" id="PTHR30600">
    <property type="entry name" value="CYTOCHROME C PEROXIDASE-RELATED"/>
    <property type="match status" value="1"/>
</dbReference>
<reference evidence="8" key="3">
    <citation type="submission" date="2011-05" db="EMBL/GenBank/DDBJ databases">
        <title>Complete sequence of Methylomonas methanica MC09.</title>
        <authorList>
            <consortium name="US DOE Joint Genome Institute"/>
            <person name="Lucas S."/>
            <person name="Han J."/>
            <person name="Lapidus A."/>
            <person name="Cheng J.-F."/>
            <person name="Goodwin L."/>
            <person name="Pitluck S."/>
            <person name="Peters L."/>
            <person name="Mikhailova N."/>
            <person name="Teshima H."/>
            <person name="Han C."/>
            <person name="Tapia R."/>
            <person name="Land M."/>
            <person name="Hauser L."/>
            <person name="Kyrpides N."/>
            <person name="Ivanova N."/>
            <person name="Pagani I."/>
            <person name="Stein L."/>
            <person name="Woyke T."/>
        </authorList>
    </citation>
    <scope>NUCLEOTIDE SEQUENCE [LARGE SCALE GENOMIC DNA]</scope>
    <source>
        <strain evidence="8">MC09</strain>
    </source>
</reference>
<dbReference type="EMBL" id="CP002738">
    <property type="protein sequence ID" value="AEG01086.1"/>
    <property type="molecule type" value="Genomic_DNA"/>
</dbReference>